<evidence type="ECO:0000313" key="1">
    <source>
        <dbReference type="EMBL" id="JAH89427.1"/>
    </source>
</evidence>
<accession>A0A0E9WGE8</accession>
<organism evidence="1">
    <name type="scientific">Anguilla anguilla</name>
    <name type="common">European freshwater eel</name>
    <name type="synonym">Muraena anguilla</name>
    <dbReference type="NCBI Taxonomy" id="7936"/>
    <lineage>
        <taxon>Eukaryota</taxon>
        <taxon>Metazoa</taxon>
        <taxon>Chordata</taxon>
        <taxon>Craniata</taxon>
        <taxon>Vertebrata</taxon>
        <taxon>Euteleostomi</taxon>
        <taxon>Actinopterygii</taxon>
        <taxon>Neopterygii</taxon>
        <taxon>Teleostei</taxon>
        <taxon>Anguilliformes</taxon>
        <taxon>Anguillidae</taxon>
        <taxon>Anguilla</taxon>
    </lineage>
</organism>
<proteinExistence type="predicted"/>
<name>A0A0E9WGE8_ANGAN</name>
<dbReference type="AlphaFoldDB" id="A0A0E9WGE8"/>
<reference evidence="1" key="2">
    <citation type="journal article" date="2015" name="Fish Shellfish Immunol.">
        <title>Early steps in the European eel (Anguilla anguilla)-Vibrio vulnificus interaction in the gills: Role of the RtxA13 toxin.</title>
        <authorList>
            <person name="Callol A."/>
            <person name="Pajuelo D."/>
            <person name="Ebbesson L."/>
            <person name="Teles M."/>
            <person name="MacKenzie S."/>
            <person name="Amaro C."/>
        </authorList>
    </citation>
    <scope>NUCLEOTIDE SEQUENCE</scope>
</reference>
<reference evidence="1" key="1">
    <citation type="submission" date="2014-11" db="EMBL/GenBank/DDBJ databases">
        <authorList>
            <person name="Amaro Gonzalez C."/>
        </authorList>
    </citation>
    <scope>NUCLEOTIDE SEQUENCE</scope>
</reference>
<sequence length="65" mass="7605">MEDCEFLLLEATDQGLQHNVFINTWLNQTNAFQQRGCLGGFPKFLVQPLKCKEIYPLLLFWMSQP</sequence>
<protein>
    <submittedName>
        <fullName evidence="1">Uncharacterized protein</fullName>
    </submittedName>
</protein>
<dbReference type="EMBL" id="GBXM01019150">
    <property type="protein sequence ID" value="JAH89427.1"/>
    <property type="molecule type" value="Transcribed_RNA"/>
</dbReference>